<keyword evidence="3" id="KW-0804">Transcription</keyword>
<reference evidence="5 6" key="1">
    <citation type="submission" date="2016-05" db="EMBL/GenBank/DDBJ databases">
        <title>Draft Genome Sequence of Algibacter sp. Strain SK-16 Isolated from the Surface Water of Aburatsubo Inlet.</title>
        <authorList>
            <person name="Wong S.-K."/>
            <person name="Yoshizawa S."/>
            <person name="Nakajima Y."/>
            <person name="Ogura Y."/>
            <person name="Tetsuya H."/>
            <person name="Hamasaki K."/>
        </authorList>
    </citation>
    <scope>NUCLEOTIDE SEQUENCE [LARGE SCALE GENOMIC DNA]</scope>
    <source>
        <strain evidence="5 6">SK-16</strain>
    </source>
</reference>
<dbReference type="InterPro" id="IPR000843">
    <property type="entry name" value="HTH_LacI"/>
</dbReference>
<comment type="caution">
    <text evidence="5">The sequence shown here is derived from an EMBL/GenBank/DDBJ whole genome shotgun (WGS) entry which is preliminary data.</text>
</comment>
<dbReference type="RefSeq" id="WP_069829342.1">
    <property type="nucleotide sequence ID" value="NZ_MDJD01000014.1"/>
</dbReference>
<accession>A0A1E5TCM1</accession>
<name>A0A1E5TCM1_9FLAO</name>
<keyword evidence="2" id="KW-0238">DNA-binding</keyword>
<dbReference type="STRING" id="1849968.A8C32_14480"/>
<sequence length="339" mass="37510">MKKSKVTIHDISKALGINSSTVSRALNDSSSISTKTKQRILEKATELGYQRNSLASNLRTNKTNTIGVIVPRLSRNFFSSVISGIEETAYEAGYNVVICQSLESLQREKKIINSLLSNRVDGVLISISMETTSCEHLMAYKNHGGPIVFYDRPCDFEDCSSVSINDYEASFEATEYLILNGCKNIVHFSGPQVLALYRNRKKGYMDALKKHGLIFNEANCFESMLLKKDGIEHAKQVLKLKGVDGIYSANDTAAISAIQYLKNQGVNIPEDIAVIGFNDDPISTVIEPALTTINQPDFKMGKIASSLLIDQIKDHKTERDSVVLSSELVVRDSTKKATR</sequence>
<dbReference type="GO" id="GO:0000976">
    <property type="term" value="F:transcription cis-regulatory region binding"/>
    <property type="evidence" value="ECO:0007669"/>
    <property type="project" value="TreeGrafter"/>
</dbReference>
<organism evidence="5 6">
    <name type="scientific">Flavivirga aquatica</name>
    <dbReference type="NCBI Taxonomy" id="1849968"/>
    <lineage>
        <taxon>Bacteria</taxon>
        <taxon>Pseudomonadati</taxon>
        <taxon>Bacteroidota</taxon>
        <taxon>Flavobacteriia</taxon>
        <taxon>Flavobacteriales</taxon>
        <taxon>Flavobacteriaceae</taxon>
        <taxon>Flavivirga</taxon>
    </lineage>
</organism>
<evidence type="ECO:0000313" key="5">
    <source>
        <dbReference type="EMBL" id="OEK09087.1"/>
    </source>
</evidence>
<evidence type="ECO:0000256" key="1">
    <source>
        <dbReference type="ARBA" id="ARBA00023015"/>
    </source>
</evidence>
<dbReference type="InterPro" id="IPR028082">
    <property type="entry name" value="Peripla_BP_I"/>
</dbReference>
<feature type="domain" description="HTH lacI-type" evidence="4">
    <location>
        <begin position="6"/>
        <end position="60"/>
    </location>
</feature>
<evidence type="ECO:0000256" key="3">
    <source>
        <dbReference type="ARBA" id="ARBA00023163"/>
    </source>
</evidence>
<dbReference type="AlphaFoldDB" id="A0A1E5TCM1"/>
<protein>
    <submittedName>
        <fullName evidence="5">LacI family transcriptional regulator</fullName>
    </submittedName>
</protein>
<dbReference type="CDD" id="cd06267">
    <property type="entry name" value="PBP1_LacI_sugar_binding-like"/>
    <property type="match status" value="1"/>
</dbReference>
<dbReference type="Pfam" id="PF00532">
    <property type="entry name" value="Peripla_BP_1"/>
    <property type="match status" value="1"/>
</dbReference>
<dbReference type="Gene3D" id="3.40.50.2300">
    <property type="match status" value="2"/>
</dbReference>
<dbReference type="InterPro" id="IPR001761">
    <property type="entry name" value="Peripla_BP/Lac1_sug-bd_dom"/>
</dbReference>
<dbReference type="PROSITE" id="PS50932">
    <property type="entry name" value="HTH_LACI_2"/>
    <property type="match status" value="1"/>
</dbReference>
<dbReference type="InterPro" id="IPR010982">
    <property type="entry name" value="Lambda_DNA-bd_dom_sf"/>
</dbReference>
<dbReference type="CDD" id="cd01392">
    <property type="entry name" value="HTH_LacI"/>
    <property type="match status" value="1"/>
</dbReference>
<dbReference type="OrthoDB" id="9768806at2"/>
<dbReference type="SUPFAM" id="SSF47413">
    <property type="entry name" value="lambda repressor-like DNA-binding domains"/>
    <property type="match status" value="1"/>
</dbReference>
<dbReference type="PANTHER" id="PTHR30146">
    <property type="entry name" value="LACI-RELATED TRANSCRIPTIONAL REPRESSOR"/>
    <property type="match status" value="1"/>
</dbReference>
<dbReference type="EMBL" id="MDJD01000014">
    <property type="protein sequence ID" value="OEK09087.1"/>
    <property type="molecule type" value="Genomic_DNA"/>
</dbReference>
<dbReference type="SUPFAM" id="SSF53822">
    <property type="entry name" value="Periplasmic binding protein-like I"/>
    <property type="match status" value="1"/>
</dbReference>
<evidence type="ECO:0000256" key="2">
    <source>
        <dbReference type="ARBA" id="ARBA00023125"/>
    </source>
</evidence>
<dbReference type="GO" id="GO:0003700">
    <property type="term" value="F:DNA-binding transcription factor activity"/>
    <property type="evidence" value="ECO:0007669"/>
    <property type="project" value="TreeGrafter"/>
</dbReference>
<keyword evidence="6" id="KW-1185">Reference proteome</keyword>
<evidence type="ECO:0000313" key="6">
    <source>
        <dbReference type="Proteomes" id="UP000095713"/>
    </source>
</evidence>
<dbReference type="Proteomes" id="UP000095713">
    <property type="component" value="Unassembled WGS sequence"/>
</dbReference>
<dbReference type="PANTHER" id="PTHR30146:SF109">
    <property type="entry name" value="HTH-TYPE TRANSCRIPTIONAL REGULATOR GALS"/>
    <property type="match status" value="1"/>
</dbReference>
<gene>
    <name evidence="5" type="ORF">A8C32_14480</name>
</gene>
<dbReference type="SMART" id="SM00354">
    <property type="entry name" value="HTH_LACI"/>
    <property type="match status" value="1"/>
</dbReference>
<keyword evidence="1" id="KW-0805">Transcription regulation</keyword>
<dbReference type="Gene3D" id="1.10.260.40">
    <property type="entry name" value="lambda repressor-like DNA-binding domains"/>
    <property type="match status" value="1"/>
</dbReference>
<dbReference type="Pfam" id="PF00356">
    <property type="entry name" value="LacI"/>
    <property type="match status" value="1"/>
</dbReference>
<proteinExistence type="predicted"/>
<evidence type="ECO:0000259" key="4">
    <source>
        <dbReference type="PROSITE" id="PS50932"/>
    </source>
</evidence>